<accession>A0ABY5GMX4</accession>
<dbReference type="InterPro" id="IPR021700">
    <property type="entry name" value="DUF3283"/>
</dbReference>
<evidence type="ECO:0000313" key="2">
    <source>
        <dbReference type="Proteomes" id="UP001057998"/>
    </source>
</evidence>
<reference evidence="1" key="1">
    <citation type="submission" date="2022-07" db="EMBL/GenBank/DDBJ databases">
        <title>Genome sequencing of Photobacterium atrarenae GJH2-4.</title>
        <authorList>
            <person name="Park S.-J."/>
        </authorList>
    </citation>
    <scope>NUCLEOTIDE SEQUENCE</scope>
    <source>
        <strain evidence="1">GJH2-4</strain>
    </source>
</reference>
<keyword evidence="2" id="KW-1185">Reference proteome</keyword>
<proteinExistence type="predicted"/>
<organism evidence="1 2">
    <name type="scientific">Photobacterium atrarenae</name>
    <dbReference type="NCBI Taxonomy" id="865757"/>
    <lineage>
        <taxon>Bacteria</taxon>
        <taxon>Pseudomonadati</taxon>
        <taxon>Pseudomonadota</taxon>
        <taxon>Gammaproteobacteria</taxon>
        <taxon>Vibrionales</taxon>
        <taxon>Vibrionaceae</taxon>
        <taxon>Photobacterium</taxon>
    </lineage>
</organism>
<sequence>MHNLTLLSQVEKNRIELDKQAAYAVWQVKNAKRGPDVFVEQSNNIADDDDRDFFERAVTKYKTQMGVA</sequence>
<name>A0ABY5GMX4_9GAMM</name>
<gene>
    <name evidence="1" type="ORF">NNL38_18660</name>
</gene>
<evidence type="ECO:0000313" key="1">
    <source>
        <dbReference type="EMBL" id="UTV30587.1"/>
    </source>
</evidence>
<dbReference type="RefSeq" id="WP_255391948.1">
    <property type="nucleotide sequence ID" value="NZ_CP101509.1"/>
</dbReference>
<dbReference type="Proteomes" id="UP001057998">
    <property type="component" value="Chromosome 2"/>
</dbReference>
<protein>
    <submittedName>
        <fullName evidence="1">DUF3283 family protein</fullName>
    </submittedName>
</protein>
<dbReference type="Pfam" id="PF11686">
    <property type="entry name" value="DUF3283"/>
    <property type="match status" value="1"/>
</dbReference>
<dbReference type="EMBL" id="CP101509">
    <property type="protein sequence ID" value="UTV30587.1"/>
    <property type="molecule type" value="Genomic_DNA"/>
</dbReference>